<reference evidence="2 3" key="1">
    <citation type="submission" date="2012-08" db="EMBL/GenBank/DDBJ databases">
        <authorList>
            <person name="Li H."/>
            <person name="Liu J."/>
            <person name="Tomida S."/>
        </authorList>
    </citation>
    <scope>NUCLEOTIDE SEQUENCE [LARGE SCALE GENOMIC DNA]</scope>
</reference>
<evidence type="ECO:0000256" key="1">
    <source>
        <dbReference type="SAM" id="MobiDB-lite"/>
    </source>
</evidence>
<dbReference type="RefSeq" id="YP_008531724.1">
    <property type="nucleotide sequence ID" value="NC_022337.1"/>
</dbReference>
<feature type="compositionally biased region" description="Basic and acidic residues" evidence="1">
    <location>
        <begin position="59"/>
        <end position="72"/>
    </location>
</feature>
<name>T1R4Z0_9CAUD</name>
<dbReference type="OrthoDB" id="27236at10239"/>
<evidence type="ECO:0000313" key="2">
    <source>
        <dbReference type="EMBL" id="AGI12765.1"/>
    </source>
</evidence>
<gene>
    <name evidence="2" type="ORF">PHL071N05_44</name>
</gene>
<organism evidence="2 3">
    <name type="scientific">Propionibacterium phage PHL071N05</name>
    <dbReference type="NCBI Taxonomy" id="1235650"/>
    <lineage>
        <taxon>Viruses</taxon>
        <taxon>Duplodnaviria</taxon>
        <taxon>Heunggongvirae</taxon>
        <taxon>Uroviricota</taxon>
        <taxon>Caudoviricetes</taxon>
        <taxon>Pahexavirus</taxon>
        <taxon>Pahexavirus PHL071N05</taxon>
    </lineage>
</organism>
<protein>
    <submittedName>
        <fullName evidence="2">Uncharacterized protein</fullName>
    </submittedName>
</protein>
<dbReference type="Proteomes" id="UP000016445">
    <property type="component" value="Segment"/>
</dbReference>
<evidence type="ECO:0000313" key="3">
    <source>
        <dbReference type="Proteomes" id="UP000016445"/>
    </source>
</evidence>
<sequence length="72" mass="8288">MTQLGGDVIFLTPMGVVEKTNTPERSRRPLKRTKQGLESISRARARYSYPQRFPGRYRGKQDPYRASRGSET</sequence>
<dbReference type="GeneID" id="16835414"/>
<dbReference type="EMBL" id="JX570710">
    <property type="protein sequence ID" value="AGI12765.1"/>
    <property type="molecule type" value="Genomic_DNA"/>
</dbReference>
<keyword evidence="3" id="KW-1185">Reference proteome</keyword>
<dbReference type="KEGG" id="vg:16835414"/>
<feature type="region of interest" description="Disordered" evidence="1">
    <location>
        <begin position="17"/>
        <end position="72"/>
    </location>
</feature>
<accession>T1R4Z0</accession>
<proteinExistence type="predicted"/>